<comment type="caution">
    <text evidence="2">The sequence shown here is derived from an EMBL/GenBank/DDBJ whole genome shotgun (WGS) entry which is preliminary data.</text>
</comment>
<feature type="compositionally biased region" description="Basic residues" evidence="1">
    <location>
        <begin position="234"/>
        <end position="245"/>
    </location>
</feature>
<feature type="compositionally biased region" description="Basic and acidic residues" evidence="1">
    <location>
        <begin position="221"/>
        <end position="233"/>
    </location>
</feature>
<organism evidence="2 3">
    <name type="scientific">Diversispora eburnea</name>
    <dbReference type="NCBI Taxonomy" id="1213867"/>
    <lineage>
        <taxon>Eukaryota</taxon>
        <taxon>Fungi</taxon>
        <taxon>Fungi incertae sedis</taxon>
        <taxon>Mucoromycota</taxon>
        <taxon>Glomeromycotina</taxon>
        <taxon>Glomeromycetes</taxon>
        <taxon>Diversisporales</taxon>
        <taxon>Diversisporaceae</taxon>
        <taxon>Diversispora</taxon>
    </lineage>
</organism>
<sequence>MYPRCISQDILEGLFGTIRELRGDSSTLESYSHTLNNEERERAKNVQQKPEDSAGLSIEYIDIPEETSPIRTEWLESNNKAEILKRYYDRFVKPIVGKEQQLSNIIFTDIGKPKIMPGNQLRKAIKHQRLRYEKIPRTEPIEWNFLDTKVKGPILGFNPEEYGIESLTLEKKSTQNYNNINSDHIVTITESVDSSNMYDERSLEKKKHDSEHGEKKRKHKKDGEHKRDKDGEHKKKKRKKHVFAA</sequence>
<reference evidence="2" key="1">
    <citation type="submission" date="2021-06" db="EMBL/GenBank/DDBJ databases">
        <authorList>
            <person name="Kallberg Y."/>
            <person name="Tangrot J."/>
            <person name="Rosling A."/>
        </authorList>
    </citation>
    <scope>NUCLEOTIDE SEQUENCE</scope>
    <source>
        <strain evidence="2">AZ414A</strain>
    </source>
</reference>
<evidence type="ECO:0000313" key="2">
    <source>
        <dbReference type="EMBL" id="CAG8436599.1"/>
    </source>
</evidence>
<dbReference type="Proteomes" id="UP000789706">
    <property type="component" value="Unassembled WGS sequence"/>
</dbReference>
<dbReference type="AlphaFoldDB" id="A0A9N8V1S5"/>
<evidence type="ECO:0000256" key="1">
    <source>
        <dbReference type="SAM" id="MobiDB-lite"/>
    </source>
</evidence>
<dbReference type="OrthoDB" id="2383223at2759"/>
<evidence type="ECO:0000313" key="3">
    <source>
        <dbReference type="Proteomes" id="UP000789706"/>
    </source>
</evidence>
<proteinExistence type="predicted"/>
<name>A0A9N8V1S5_9GLOM</name>
<feature type="compositionally biased region" description="Basic and acidic residues" evidence="1">
    <location>
        <begin position="198"/>
        <end position="214"/>
    </location>
</feature>
<feature type="region of interest" description="Disordered" evidence="1">
    <location>
        <begin position="196"/>
        <end position="245"/>
    </location>
</feature>
<gene>
    <name evidence="2" type="ORF">DEBURN_LOCUS1040</name>
</gene>
<accession>A0A9N8V1S5</accession>
<keyword evidence="3" id="KW-1185">Reference proteome</keyword>
<dbReference type="EMBL" id="CAJVPK010000039">
    <property type="protein sequence ID" value="CAG8436599.1"/>
    <property type="molecule type" value="Genomic_DNA"/>
</dbReference>
<protein>
    <submittedName>
        <fullName evidence="2">9375_t:CDS:1</fullName>
    </submittedName>
</protein>